<dbReference type="SMART" id="SM00563">
    <property type="entry name" value="PlsC"/>
    <property type="match status" value="1"/>
</dbReference>
<dbReference type="SUPFAM" id="SSF69593">
    <property type="entry name" value="Glycerol-3-phosphate (1)-acyltransferase"/>
    <property type="match status" value="2"/>
</dbReference>
<dbReference type="AlphaFoldDB" id="A0A4P9XMB3"/>
<name>A0A4P9XMB3_9FUNG</name>
<feature type="domain" description="Phospholipid/glycerol acyltransferase" evidence="3">
    <location>
        <begin position="47"/>
        <end position="255"/>
    </location>
</feature>
<feature type="region of interest" description="Disordered" evidence="1">
    <location>
        <begin position="693"/>
        <end position="764"/>
    </location>
</feature>
<keyword evidence="2" id="KW-0812">Transmembrane</keyword>
<evidence type="ECO:0000313" key="4">
    <source>
        <dbReference type="EMBL" id="RKP06390.1"/>
    </source>
</evidence>
<keyword evidence="2" id="KW-1133">Transmembrane helix</keyword>
<keyword evidence="2" id="KW-0472">Membrane</keyword>
<dbReference type="STRING" id="78915.A0A4P9XMB3"/>
<feature type="transmembrane region" description="Helical" evidence="2">
    <location>
        <begin position="490"/>
        <end position="510"/>
    </location>
</feature>
<dbReference type="InterPro" id="IPR002123">
    <property type="entry name" value="Plipid/glycerol_acylTrfase"/>
</dbReference>
<gene>
    <name evidence="4" type="ORF">THASP1DRAFT_31790</name>
</gene>
<feature type="region of interest" description="Disordered" evidence="1">
    <location>
        <begin position="576"/>
        <end position="601"/>
    </location>
</feature>
<feature type="transmembrane region" description="Helical" evidence="2">
    <location>
        <begin position="7"/>
        <end position="29"/>
    </location>
</feature>
<dbReference type="OrthoDB" id="2427554at2759"/>
<dbReference type="GO" id="GO:0008654">
    <property type="term" value="P:phospholipid biosynthetic process"/>
    <property type="evidence" value="ECO:0007669"/>
    <property type="project" value="TreeGrafter"/>
</dbReference>
<evidence type="ECO:0000256" key="1">
    <source>
        <dbReference type="SAM" id="MobiDB-lite"/>
    </source>
</evidence>
<dbReference type="InterPro" id="IPR052744">
    <property type="entry name" value="GPAT/DAPAT"/>
</dbReference>
<organism evidence="4 5">
    <name type="scientific">Thamnocephalis sphaerospora</name>
    <dbReference type="NCBI Taxonomy" id="78915"/>
    <lineage>
        <taxon>Eukaryota</taxon>
        <taxon>Fungi</taxon>
        <taxon>Fungi incertae sedis</taxon>
        <taxon>Zoopagomycota</taxon>
        <taxon>Zoopagomycotina</taxon>
        <taxon>Zoopagomycetes</taxon>
        <taxon>Zoopagales</taxon>
        <taxon>Sigmoideomycetaceae</taxon>
        <taxon>Thamnocephalis</taxon>
    </lineage>
</organism>
<sequence length="764" mass="83714">MSSNGKSAFVALTEELALWFLSMLVSVFFREIRTRGSYKIPLTGPVIFVVAPHANQFLDPIMVMRCVPRRVGFLCAQKTLDRKYVGALASTVNPIPVARPQDMARKGAGRIQLLDRYGEPTRITGTGTRFTSQLQVGWTVALPQSRGSAAVAEIVSDTELVVAKEFKDLGALELLTAPNGTSYKVMPHLDQSEVYRTVHERLTNGGCIGIFPEGGSHDRAEMLPLKAGVTVMALGAMAANPGLDVKIVPVGLNYFHPDRFRSRAVVEFGNVITVDPALVERFREGGTKKREACAKLLDTIYNSLKTVTINCPDYETLLTVQAARRLYQPPANRRLRDTARALRLQRRLVEGYMQVQDRPEVKALAERITEYNTLLSYYGLRDHQVQNTTLDGSRAAQLFFWRLVSLLFMAVLALPGLLVNLPLLLVASVISQRKAKQALAESSVKIKGRDVLATWKVLVALVLVPVIYALNVILSLALAIHWDWPLKWKIWAPVITLCCLPCISYMSILFGERGIDIYKSLRPLSLALLPFGRRQLQMLPTMRQELSRDITAVINELGPQVFPDFDPERIFRSSKTMSGERRNRYRRTSDDDSTGGVSSGAISGAATPGLISLRGWIKSPLELLDGTSFDWSSISERERDDVFFHGNSSSAATTPGVLSRNNSMSAAASNAFPFPATSANTLSSFTSGAETLTVPSSSLRHRHPPPSAATGDASDEETRQGQLASLSGSEEALYTIAAQVPVHTEATTGSTDDAADAKTPPPTE</sequence>
<dbReference type="Proteomes" id="UP000271241">
    <property type="component" value="Unassembled WGS sequence"/>
</dbReference>
<evidence type="ECO:0000313" key="5">
    <source>
        <dbReference type="Proteomes" id="UP000271241"/>
    </source>
</evidence>
<feature type="transmembrane region" description="Helical" evidence="2">
    <location>
        <begin position="451"/>
        <end position="478"/>
    </location>
</feature>
<dbReference type="PANTHER" id="PTHR31605:SF0">
    <property type="entry name" value="GLYCEROL-3-PHOSPHATE O-ACYLTRANSFERASE 1"/>
    <property type="match status" value="1"/>
</dbReference>
<dbReference type="GO" id="GO:0004366">
    <property type="term" value="F:glycerol-3-phosphate O-acyltransferase activity"/>
    <property type="evidence" value="ECO:0007669"/>
    <property type="project" value="TreeGrafter"/>
</dbReference>
<protein>
    <recommendedName>
        <fullName evidence="3">Phospholipid/glycerol acyltransferase domain-containing protein</fullName>
    </recommendedName>
</protein>
<dbReference type="GO" id="GO:0016287">
    <property type="term" value="F:glycerone-phosphate O-acyltransferase activity"/>
    <property type="evidence" value="ECO:0007669"/>
    <property type="project" value="TreeGrafter"/>
</dbReference>
<dbReference type="CDD" id="cd07992">
    <property type="entry name" value="LPLAT_AAK14816-like"/>
    <property type="match status" value="1"/>
</dbReference>
<keyword evidence="5" id="KW-1185">Reference proteome</keyword>
<dbReference type="PANTHER" id="PTHR31605">
    <property type="entry name" value="GLYCEROL-3-PHOSPHATE O-ACYLTRANSFERASE 1"/>
    <property type="match status" value="1"/>
</dbReference>
<feature type="transmembrane region" description="Helical" evidence="2">
    <location>
        <begin position="399"/>
        <end position="430"/>
    </location>
</feature>
<accession>A0A4P9XMB3</accession>
<dbReference type="EMBL" id="KZ992893">
    <property type="protein sequence ID" value="RKP06390.1"/>
    <property type="molecule type" value="Genomic_DNA"/>
</dbReference>
<evidence type="ECO:0000259" key="3">
    <source>
        <dbReference type="SMART" id="SM00563"/>
    </source>
</evidence>
<dbReference type="Pfam" id="PF01553">
    <property type="entry name" value="Acyltransferase"/>
    <property type="match status" value="1"/>
</dbReference>
<evidence type="ECO:0000256" key="2">
    <source>
        <dbReference type="SAM" id="Phobius"/>
    </source>
</evidence>
<proteinExistence type="predicted"/>
<reference evidence="5" key="1">
    <citation type="journal article" date="2018" name="Nat. Microbiol.">
        <title>Leveraging single-cell genomics to expand the fungal tree of life.</title>
        <authorList>
            <person name="Ahrendt S.R."/>
            <person name="Quandt C.A."/>
            <person name="Ciobanu D."/>
            <person name="Clum A."/>
            <person name="Salamov A."/>
            <person name="Andreopoulos B."/>
            <person name="Cheng J.F."/>
            <person name="Woyke T."/>
            <person name="Pelin A."/>
            <person name="Henrissat B."/>
            <person name="Reynolds N.K."/>
            <person name="Benny G.L."/>
            <person name="Smith M.E."/>
            <person name="James T.Y."/>
            <person name="Grigoriev I.V."/>
        </authorList>
    </citation>
    <scope>NUCLEOTIDE SEQUENCE [LARGE SCALE GENOMIC DNA]</scope>
    <source>
        <strain evidence="5">RSA 1356</strain>
    </source>
</reference>
<feature type="compositionally biased region" description="Basic and acidic residues" evidence="1">
    <location>
        <begin position="578"/>
        <end position="590"/>
    </location>
</feature>